<reference evidence="1 2" key="1">
    <citation type="submission" date="2017-08" db="EMBL/GenBank/DDBJ databases">
        <title>Draft Genome Sequence of Hafnia alvei CITHA-6 Isolated from Raw Bovine Milk.</title>
        <authorList>
            <person name="Culligan E.P."/>
            <person name="Mcsweeney A."/>
            <person name="O'Doherty C."/>
            <person name="Gleeson E."/>
            <person name="O'Riordan D."/>
            <person name="Sleator R.D."/>
        </authorList>
    </citation>
    <scope>NUCLEOTIDE SEQUENCE [LARGE SCALE GENOMIC DNA]</scope>
    <source>
        <strain evidence="1 2">CITHA-6</strain>
    </source>
</reference>
<dbReference type="EMBL" id="NQMS01000003">
    <property type="protein sequence ID" value="PAV96668.1"/>
    <property type="molecule type" value="Genomic_DNA"/>
</dbReference>
<dbReference type="AlphaFoldDB" id="A0A2A2MCZ2"/>
<evidence type="ECO:0000313" key="2">
    <source>
        <dbReference type="Proteomes" id="UP000218796"/>
    </source>
</evidence>
<evidence type="ECO:0000313" key="1">
    <source>
        <dbReference type="EMBL" id="PAV96668.1"/>
    </source>
</evidence>
<gene>
    <name evidence="1" type="ORF">CJD50_09410</name>
</gene>
<comment type="caution">
    <text evidence="1">The sequence shown here is derived from an EMBL/GenBank/DDBJ whole genome shotgun (WGS) entry which is preliminary data.</text>
</comment>
<keyword evidence="2" id="KW-1185">Reference proteome</keyword>
<name>A0A2A2MCZ2_9GAMM</name>
<protein>
    <submittedName>
        <fullName evidence="1">Uncharacterized protein</fullName>
    </submittedName>
</protein>
<dbReference type="Proteomes" id="UP000218796">
    <property type="component" value="Unassembled WGS sequence"/>
</dbReference>
<accession>A0A2A2MCZ2</accession>
<proteinExistence type="predicted"/>
<organism evidence="1 2">
    <name type="scientific">Hafnia paralvei</name>
    <dbReference type="NCBI Taxonomy" id="546367"/>
    <lineage>
        <taxon>Bacteria</taxon>
        <taxon>Pseudomonadati</taxon>
        <taxon>Pseudomonadota</taxon>
        <taxon>Gammaproteobacteria</taxon>
        <taxon>Enterobacterales</taxon>
        <taxon>Hafniaceae</taxon>
        <taxon>Hafnia</taxon>
    </lineage>
</organism>
<sequence>MFGYVAVTLSACWEKPLVIECDQKRRTSETVISWLAAIRNYDLLFMMLTKNKGKKRIKTPLFLPSGMIERQALQG</sequence>